<sequence length="165" mass="18858">MPVKVHDENRIPRLLKELDKLGKRKIRVGIMGGDMAMIGAVHEFGARIPVTPKMRKWFAAQGYPLRKETTHIVIPERSFIRAGFDENEKAFLDEARKWLIEAFRKGTPTDKVLEALGLQLQGMMQEFLRNLSEPPLSRMTVEMTGRSNPLVHTGHLLRAIVYEVV</sequence>
<dbReference type="AlphaFoldDB" id="A0A2A6E448"/>
<gene>
    <name evidence="1" type="ORF">BLM47_00105</name>
</gene>
<proteinExistence type="predicted"/>
<dbReference type="EMBL" id="MOXJ01000001">
    <property type="protein sequence ID" value="PDO11579.1"/>
    <property type="molecule type" value="Genomic_DNA"/>
</dbReference>
<evidence type="ECO:0000313" key="2">
    <source>
        <dbReference type="Proteomes" id="UP000243688"/>
    </source>
</evidence>
<accession>A0A2A6E448</accession>
<evidence type="ECO:0000313" key="1">
    <source>
        <dbReference type="EMBL" id="PDO11579.1"/>
    </source>
</evidence>
<protein>
    <submittedName>
        <fullName evidence="1">Uncharacterized protein</fullName>
    </submittedName>
</protein>
<name>A0A2A6E448_9BACL</name>
<comment type="caution">
    <text evidence="1">The sequence shown here is derived from an EMBL/GenBank/DDBJ whole genome shotgun (WGS) entry which is preliminary data.</text>
</comment>
<reference evidence="1 2" key="1">
    <citation type="submission" date="2016-12" db="EMBL/GenBank/DDBJ databases">
        <title>Candidatus Reconcilibacillus cellulovorans genome.</title>
        <authorList>
            <person name="Kolinko S."/>
            <person name="Wu Y.-W."/>
            <person name="Tachea F."/>
            <person name="Denzel E."/>
            <person name="Hiras J."/>
            <person name="Baecker N."/>
            <person name="Chan L.J."/>
            <person name="Eichorst S.A."/>
            <person name="Frey D."/>
            <person name="Adams P.D."/>
            <person name="Pray T."/>
            <person name="Tanjore D."/>
            <person name="Petzold C.J."/>
            <person name="Gladden J.M."/>
            <person name="Simmons B.A."/>
            <person name="Singer S.W."/>
        </authorList>
    </citation>
    <scope>NUCLEOTIDE SEQUENCE [LARGE SCALE GENOMIC DNA]</scope>
    <source>
        <strain evidence="1">JTherm</strain>
    </source>
</reference>
<organism evidence="1 2">
    <name type="scientific">Candidatus Reconcilbacillus cellulovorans</name>
    <dbReference type="NCBI Taxonomy" id="1906605"/>
    <lineage>
        <taxon>Bacteria</taxon>
        <taxon>Bacillati</taxon>
        <taxon>Bacillota</taxon>
        <taxon>Bacilli</taxon>
        <taxon>Bacillales</taxon>
        <taxon>Paenibacillaceae</taxon>
        <taxon>Candidatus Reconcilbacillus</taxon>
    </lineage>
</organism>
<dbReference type="Proteomes" id="UP000243688">
    <property type="component" value="Unassembled WGS sequence"/>
</dbReference>